<keyword evidence="1" id="KW-0732">Signal</keyword>
<gene>
    <name evidence="2" type="ORF">GCM10023184_23820</name>
</gene>
<dbReference type="Pfam" id="PF13852">
    <property type="entry name" value="DUF4197"/>
    <property type="match status" value="1"/>
</dbReference>
<evidence type="ECO:0000313" key="2">
    <source>
        <dbReference type="EMBL" id="GAA4331716.1"/>
    </source>
</evidence>
<dbReference type="Proteomes" id="UP001501725">
    <property type="component" value="Unassembled WGS sequence"/>
</dbReference>
<feature type="chain" id="PRO_5045198595" description="DUF4197 domain-containing protein" evidence="1">
    <location>
        <begin position="20"/>
        <end position="259"/>
    </location>
</feature>
<name>A0ABP8GYC6_9BACT</name>
<evidence type="ECO:0000313" key="3">
    <source>
        <dbReference type="Proteomes" id="UP001501725"/>
    </source>
</evidence>
<feature type="signal peptide" evidence="1">
    <location>
        <begin position="1"/>
        <end position="19"/>
    </location>
</feature>
<accession>A0ABP8GYC6</accession>
<evidence type="ECO:0008006" key="4">
    <source>
        <dbReference type="Google" id="ProtNLM"/>
    </source>
</evidence>
<keyword evidence="3" id="KW-1185">Reference proteome</keyword>
<dbReference type="InterPro" id="IPR025245">
    <property type="entry name" value="DUF4197"/>
</dbReference>
<comment type="caution">
    <text evidence="2">The sequence shown here is derived from an EMBL/GenBank/DDBJ whole genome shotgun (WGS) entry which is preliminary data.</text>
</comment>
<proteinExistence type="predicted"/>
<dbReference type="RefSeq" id="WP_345255947.1">
    <property type="nucleotide sequence ID" value="NZ_BAABGY010000007.1"/>
</dbReference>
<organism evidence="2 3">
    <name type="scientific">Flaviaesturariibacter amylovorans</name>
    <dbReference type="NCBI Taxonomy" id="1084520"/>
    <lineage>
        <taxon>Bacteria</taxon>
        <taxon>Pseudomonadati</taxon>
        <taxon>Bacteroidota</taxon>
        <taxon>Chitinophagia</taxon>
        <taxon>Chitinophagales</taxon>
        <taxon>Chitinophagaceae</taxon>
        <taxon>Flaviaestuariibacter</taxon>
    </lineage>
</organism>
<dbReference type="EMBL" id="BAABGY010000007">
    <property type="protein sequence ID" value="GAA4331716.1"/>
    <property type="molecule type" value="Genomic_DNA"/>
</dbReference>
<evidence type="ECO:0000256" key="1">
    <source>
        <dbReference type="SAM" id="SignalP"/>
    </source>
</evidence>
<protein>
    <recommendedName>
        <fullName evidence="4">DUF4197 domain-containing protein</fullName>
    </recommendedName>
</protein>
<reference evidence="3" key="1">
    <citation type="journal article" date="2019" name="Int. J. Syst. Evol. Microbiol.">
        <title>The Global Catalogue of Microorganisms (GCM) 10K type strain sequencing project: providing services to taxonomists for standard genome sequencing and annotation.</title>
        <authorList>
            <consortium name="The Broad Institute Genomics Platform"/>
            <consortium name="The Broad Institute Genome Sequencing Center for Infectious Disease"/>
            <person name="Wu L."/>
            <person name="Ma J."/>
        </authorList>
    </citation>
    <scope>NUCLEOTIDE SEQUENCE [LARGE SCALE GENOMIC DNA]</scope>
    <source>
        <strain evidence="3">JCM 17919</strain>
    </source>
</reference>
<sequence>MKKILLLALGACALNAANAQFKGMLEKATQQVAKKDTAKAASGNPLGKIVSAATGGSASGLSNEDIISGLKEALAVGTTNGANKLSAVDGFFKDAALKILMPAEAQKVEKTLRGMGMGKQVDQAILSMNRAAEDATKSAAPIFLNAIKGITIQDGFNILKGNETAATTFLKDRTQAQLTAAFRPVIEEALKKVDATKYWNTLFTNYNRFSAQKVNPDLTAYVTEKALFGIFTKVGEEEARIRKDPMARTSDILKKVFGK</sequence>